<dbReference type="SUPFAM" id="SSF53474">
    <property type="entry name" value="alpha/beta-Hydrolases"/>
    <property type="match status" value="1"/>
</dbReference>
<dbReference type="Pfam" id="PF07859">
    <property type="entry name" value="Abhydrolase_3"/>
    <property type="match status" value="1"/>
</dbReference>
<sequence>MAPYDDTTGETRFDSFHVFRTPFKKIGDHDIEVGILVPKDLKPGKHPLIVKFHGGGLVYGDCLFAKWIAAWFIPFIHRNNAITVLPNYRLTPEHTGNDILEDLTDFWAWFNGGGVEKFLASQNISAELDYDRVLASGDSAGGYMAIQLGLTRPKGEIKAVLAQYPMTTFARRKPDTAGLGGELPPPTSFIDEHMASVQPGAVISSAVPPARSNLSLALDAHGRFNDYFGTGRRLWPITAIEDAKHMPPTYIIHGEQDRAVVVGDTKAFVKKAEELLPGVEVRLDVRDDNRDHGFDIDMKEDEEPWLKESLKWVEERWLA</sequence>
<reference evidence="3" key="1">
    <citation type="journal article" date="2020" name="Stud. Mycol.">
        <title>101 Dothideomycetes genomes: a test case for predicting lifestyles and emergence of pathogens.</title>
        <authorList>
            <person name="Haridas S."/>
            <person name="Albert R."/>
            <person name="Binder M."/>
            <person name="Bloem J."/>
            <person name="Labutti K."/>
            <person name="Salamov A."/>
            <person name="Andreopoulos B."/>
            <person name="Baker S."/>
            <person name="Barry K."/>
            <person name="Bills G."/>
            <person name="Bluhm B."/>
            <person name="Cannon C."/>
            <person name="Castanera R."/>
            <person name="Culley D."/>
            <person name="Daum C."/>
            <person name="Ezra D."/>
            <person name="Gonzalez J."/>
            <person name="Henrissat B."/>
            <person name="Kuo A."/>
            <person name="Liang C."/>
            <person name="Lipzen A."/>
            <person name="Lutzoni F."/>
            <person name="Magnuson J."/>
            <person name="Mondo S."/>
            <person name="Nolan M."/>
            <person name="Ohm R."/>
            <person name="Pangilinan J."/>
            <person name="Park H.-J."/>
            <person name="Ramirez L."/>
            <person name="Alfaro M."/>
            <person name="Sun H."/>
            <person name="Tritt A."/>
            <person name="Yoshinaga Y."/>
            <person name="Zwiers L.-H."/>
            <person name="Turgeon B."/>
            <person name="Goodwin S."/>
            <person name="Spatafora J."/>
            <person name="Crous P."/>
            <person name="Grigoriev I."/>
        </authorList>
    </citation>
    <scope>NUCLEOTIDE SEQUENCE</scope>
    <source>
        <strain evidence="3">CBS 122367</strain>
    </source>
</reference>
<accession>A0A6G1IFJ6</accession>
<dbReference type="InterPro" id="IPR029058">
    <property type="entry name" value="AB_hydrolase_fold"/>
</dbReference>
<keyword evidence="4" id="KW-1185">Reference proteome</keyword>
<dbReference type="Gene3D" id="3.40.50.1820">
    <property type="entry name" value="alpha/beta hydrolase"/>
    <property type="match status" value="1"/>
</dbReference>
<dbReference type="AlphaFoldDB" id="A0A6G1IFJ6"/>
<dbReference type="InterPro" id="IPR013094">
    <property type="entry name" value="AB_hydrolase_3"/>
</dbReference>
<protein>
    <submittedName>
        <fullName evidence="3">Alpha/beta-hydrolase</fullName>
    </submittedName>
</protein>
<evidence type="ECO:0000313" key="3">
    <source>
        <dbReference type="EMBL" id="KAF2676810.1"/>
    </source>
</evidence>
<dbReference type="InterPro" id="IPR050300">
    <property type="entry name" value="GDXG_lipolytic_enzyme"/>
</dbReference>
<gene>
    <name evidence="3" type="ORF">K458DRAFT_379297</name>
</gene>
<dbReference type="OrthoDB" id="19653at2759"/>
<dbReference type="EMBL" id="MU005629">
    <property type="protein sequence ID" value="KAF2676810.1"/>
    <property type="molecule type" value="Genomic_DNA"/>
</dbReference>
<dbReference type="Proteomes" id="UP000799291">
    <property type="component" value="Unassembled WGS sequence"/>
</dbReference>
<organism evidence="3 4">
    <name type="scientific">Lentithecium fluviatile CBS 122367</name>
    <dbReference type="NCBI Taxonomy" id="1168545"/>
    <lineage>
        <taxon>Eukaryota</taxon>
        <taxon>Fungi</taxon>
        <taxon>Dikarya</taxon>
        <taxon>Ascomycota</taxon>
        <taxon>Pezizomycotina</taxon>
        <taxon>Dothideomycetes</taxon>
        <taxon>Pleosporomycetidae</taxon>
        <taxon>Pleosporales</taxon>
        <taxon>Massarineae</taxon>
        <taxon>Lentitheciaceae</taxon>
        <taxon>Lentithecium</taxon>
    </lineage>
</organism>
<keyword evidence="1 3" id="KW-0378">Hydrolase</keyword>
<evidence type="ECO:0000313" key="4">
    <source>
        <dbReference type="Proteomes" id="UP000799291"/>
    </source>
</evidence>
<feature type="domain" description="Alpha/beta hydrolase fold-3" evidence="2">
    <location>
        <begin position="49"/>
        <end position="174"/>
    </location>
</feature>
<proteinExistence type="predicted"/>
<evidence type="ECO:0000259" key="2">
    <source>
        <dbReference type="Pfam" id="PF07859"/>
    </source>
</evidence>
<name>A0A6G1IFJ6_9PLEO</name>
<evidence type="ECO:0000256" key="1">
    <source>
        <dbReference type="ARBA" id="ARBA00022801"/>
    </source>
</evidence>
<dbReference type="PANTHER" id="PTHR48081:SF3">
    <property type="entry name" value="ALPHA_BETA HYDROLASE FOLD-3 DOMAIN-CONTAINING PROTEIN"/>
    <property type="match status" value="1"/>
</dbReference>
<dbReference type="GO" id="GO:0016787">
    <property type="term" value="F:hydrolase activity"/>
    <property type="evidence" value="ECO:0007669"/>
    <property type="project" value="UniProtKB-KW"/>
</dbReference>
<dbReference type="PANTHER" id="PTHR48081">
    <property type="entry name" value="AB HYDROLASE SUPERFAMILY PROTEIN C4A8.06C"/>
    <property type="match status" value="1"/>
</dbReference>